<evidence type="ECO:0000313" key="1">
    <source>
        <dbReference type="EMBL" id="ESA19691.1"/>
    </source>
</evidence>
<reference evidence="1" key="1">
    <citation type="submission" date="2013-07" db="EMBL/GenBank/DDBJ databases">
        <title>The genome of an arbuscular mycorrhizal fungus provides insights into the evolution of the oldest plant symbiosis.</title>
        <authorList>
            <consortium name="DOE Joint Genome Institute"/>
            <person name="Tisserant E."/>
            <person name="Malbreil M."/>
            <person name="Kuo A."/>
            <person name="Kohler A."/>
            <person name="Symeonidi A."/>
            <person name="Balestrini R."/>
            <person name="Charron P."/>
            <person name="Duensing N."/>
            <person name="Frei-dit-Frey N."/>
            <person name="Gianinazzi-Pearson V."/>
            <person name="Gilbert B."/>
            <person name="Handa Y."/>
            <person name="Hijri M."/>
            <person name="Kaul R."/>
            <person name="Kawaguchi M."/>
            <person name="Krajinski F."/>
            <person name="Lammers P."/>
            <person name="Lapierre D."/>
            <person name="Masclaux F.G."/>
            <person name="Murat C."/>
            <person name="Morin E."/>
            <person name="Ndikumana S."/>
            <person name="Pagni M."/>
            <person name="Petitpierre D."/>
            <person name="Requena N."/>
            <person name="Rosikiewicz P."/>
            <person name="Riley R."/>
            <person name="Saito K."/>
            <person name="San Clemente H."/>
            <person name="Shapiro H."/>
            <person name="van Tuinen D."/>
            <person name="Becard G."/>
            <person name="Bonfante P."/>
            <person name="Paszkowski U."/>
            <person name="Shachar-Hill Y."/>
            <person name="Young J.P."/>
            <person name="Sanders I.R."/>
            <person name="Henrissat B."/>
            <person name="Rensing S.A."/>
            <person name="Grigoriev I.V."/>
            <person name="Corradi N."/>
            <person name="Roux C."/>
            <person name="Martin F."/>
        </authorList>
    </citation>
    <scope>NUCLEOTIDE SEQUENCE</scope>
    <source>
        <strain evidence="1">DAOM 197198</strain>
    </source>
</reference>
<dbReference type="HOGENOM" id="CLU_3051475_0_0_1"/>
<dbReference type="VEuPathDB" id="FungiDB:RhiirFUN_000920"/>
<gene>
    <name evidence="1" type="ORF">GLOINDRAFT_343996</name>
</gene>
<dbReference type="EMBL" id="KI278022">
    <property type="protein sequence ID" value="ESA19691.1"/>
    <property type="molecule type" value="Genomic_DNA"/>
</dbReference>
<name>U9UVR9_RHIID</name>
<sequence length="54" mass="6179">MMAVLWPLGDYWSVMSKGSSTRSVIWGLEYDGTITEFEDTTDGMSRLCLFLFFS</sequence>
<proteinExistence type="predicted"/>
<accession>U9UVR9</accession>
<protein>
    <submittedName>
        <fullName evidence="1">Uncharacterized protein</fullName>
    </submittedName>
</protein>
<organism evidence="1">
    <name type="scientific">Rhizophagus irregularis (strain DAOM 181602 / DAOM 197198 / MUCL 43194)</name>
    <name type="common">Arbuscular mycorrhizal fungus</name>
    <name type="synonym">Glomus intraradices</name>
    <dbReference type="NCBI Taxonomy" id="747089"/>
    <lineage>
        <taxon>Eukaryota</taxon>
        <taxon>Fungi</taxon>
        <taxon>Fungi incertae sedis</taxon>
        <taxon>Mucoromycota</taxon>
        <taxon>Glomeromycotina</taxon>
        <taxon>Glomeromycetes</taxon>
        <taxon>Glomerales</taxon>
        <taxon>Glomeraceae</taxon>
        <taxon>Rhizophagus</taxon>
    </lineage>
</organism>
<dbReference type="AlphaFoldDB" id="U9UVR9"/>